<keyword evidence="6" id="KW-0413">Isomerase</keyword>
<dbReference type="GO" id="GO:0005634">
    <property type="term" value="C:nucleus"/>
    <property type="evidence" value="ECO:0000318"/>
    <property type="project" value="GO_Central"/>
</dbReference>
<keyword evidence="7" id="KW-0539">Nucleus</keyword>
<evidence type="ECO:0000256" key="20">
    <source>
        <dbReference type="SAM" id="MobiDB-lite"/>
    </source>
</evidence>
<sequence>MENALDNPNTVPKSKKSMKKQKTTWKHKQDYDGNDETQGKKPKVDGEQDWPFRKKKVALLLVYSGKGYLGMQRNPGFRTIESELFDALLKAGVVRPDHIEEPRSKMSFQRAARTDKGVSAAGQVVSFKMFVDVEDAVGKINSHLPAQIHVLGIKRTTKTFDCKNSCTARTYTYLTPSFAFAPMNETVCESYRITKDVLTHLQDILNCFCGTHNFHNFTSGKKSGDASAQRYIMEFKVGDPFIRDDIEYVKLTVKGQSFMLHQIRKMTGIAMAICRSFVNMDILKKSWGADKVDIPKAPGLGLVLDQLHYNAYNKKFGTDGMHEAIEWSQYKEEIEEFKENFIYSTIFQTEKEEKSMMKWLGTLHLHHFDYITGHLYNTLPLVEAKNNLKEPCNNGPQTVEPDEKKQKTNANLNLGDESSAILEKTERSIDTSLSTDKGS</sequence>
<dbReference type="Proteomes" id="UP000015101">
    <property type="component" value="Unassembled WGS sequence"/>
</dbReference>
<evidence type="ECO:0000256" key="18">
    <source>
        <dbReference type="PIRSR" id="PIRSR641708-1"/>
    </source>
</evidence>
<evidence type="ECO:0000256" key="5">
    <source>
        <dbReference type="ARBA" id="ARBA00022694"/>
    </source>
</evidence>
<dbReference type="OrthoDB" id="10256309at2759"/>
<feature type="compositionally biased region" description="Basic residues" evidence="20">
    <location>
        <begin position="13"/>
        <end position="26"/>
    </location>
</feature>
<dbReference type="Pfam" id="PF01416">
    <property type="entry name" value="PseudoU_synth_1"/>
    <property type="match status" value="1"/>
</dbReference>
<keyword evidence="5" id="KW-0819">tRNA processing</keyword>
<dbReference type="InterPro" id="IPR020097">
    <property type="entry name" value="PsdUridine_synth_TruA_a/b_dom"/>
</dbReference>
<dbReference type="InterPro" id="IPR020094">
    <property type="entry name" value="TruA/RsuA/RluB/E/F_N"/>
</dbReference>
<evidence type="ECO:0000256" key="7">
    <source>
        <dbReference type="ARBA" id="ARBA00023242"/>
    </source>
</evidence>
<evidence type="ECO:0000256" key="17">
    <source>
        <dbReference type="ARBA" id="ARBA00081344"/>
    </source>
</evidence>
<evidence type="ECO:0000256" key="14">
    <source>
        <dbReference type="ARBA" id="ARBA00075153"/>
    </source>
</evidence>
<feature type="domain" description="Pseudouridine synthase I TruA alpha/beta" evidence="21">
    <location>
        <begin position="208"/>
        <end position="310"/>
    </location>
</feature>
<dbReference type="STRING" id="6412.T1ELF5"/>
<dbReference type="Gene3D" id="3.30.70.660">
    <property type="entry name" value="Pseudouridine synthase I, catalytic domain, C-terminal subdomain"/>
    <property type="match status" value="1"/>
</dbReference>
<dbReference type="GO" id="GO:0003723">
    <property type="term" value="F:RNA binding"/>
    <property type="evidence" value="ECO:0007669"/>
    <property type="project" value="InterPro"/>
</dbReference>
<dbReference type="eggNOG" id="KOG2553">
    <property type="taxonomic scope" value="Eukaryota"/>
</dbReference>
<dbReference type="SUPFAM" id="SSF55120">
    <property type="entry name" value="Pseudouridine synthase"/>
    <property type="match status" value="1"/>
</dbReference>
<evidence type="ECO:0000256" key="1">
    <source>
        <dbReference type="ARBA" id="ARBA00001166"/>
    </source>
</evidence>
<dbReference type="GO" id="GO:0031119">
    <property type="term" value="P:tRNA pseudouridine synthesis"/>
    <property type="evidence" value="ECO:0000318"/>
    <property type="project" value="GO_Central"/>
</dbReference>
<dbReference type="FunCoup" id="T1ELF5">
    <property type="interactions" value="1947"/>
</dbReference>
<gene>
    <name evidence="23" type="primary">20197405</name>
    <name evidence="22" type="ORF">HELRODRAFT_154673</name>
</gene>
<dbReference type="FunFam" id="3.30.70.660:FF:000002">
    <property type="entry name" value="tRNA pseudouridine synthase"/>
    <property type="match status" value="1"/>
</dbReference>
<dbReference type="PANTHER" id="PTHR11142">
    <property type="entry name" value="PSEUDOURIDYLATE SYNTHASE"/>
    <property type="match status" value="1"/>
</dbReference>
<dbReference type="HOGENOM" id="CLU_021971_3_1_1"/>
<feature type="binding site" evidence="19">
    <location>
        <position position="171"/>
    </location>
    <ligand>
        <name>substrate</name>
    </ligand>
</feature>
<reference evidence="24" key="1">
    <citation type="submission" date="2012-12" db="EMBL/GenBank/DDBJ databases">
        <authorList>
            <person name="Hellsten U."/>
            <person name="Grimwood J."/>
            <person name="Chapman J.A."/>
            <person name="Shapiro H."/>
            <person name="Aerts A."/>
            <person name="Otillar R.P."/>
            <person name="Terry A.Y."/>
            <person name="Boore J.L."/>
            <person name="Simakov O."/>
            <person name="Marletaz F."/>
            <person name="Cho S.-J."/>
            <person name="Edsinger-Gonzales E."/>
            <person name="Havlak P."/>
            <person name="Kuo D.-H."/>
            <person name="Larsson T."/>
            <person name="Lv J."/>
            <person name="Arendt D."/>
            <person name="Savage R."/>
            <person name="Osoegawa K."/>
            <person name="de Jong P."/>
            <person name="Lindberg D.R."/>
            <person name="Seaver E.C."/>
            <person name="Weisblat D.A."/>
            <person name="Putnam N.H."/>
            <person name="Grigoriev I.V."/>
            <person name="Rokhsar D.S."/>
        </authorList>
    </citation>
    <scope>NUCLEOTIDE SEQUENCE</scope>
</reference>
<comment type="function">
    <text evidence="10">Pseudouridylate synthase that catalyzes pseudouridylation of tRNAs and mRNAs. Acts on positions 27/28 in the anticodon stem and also positions 34 and 36 in the anticodon of an intron containing tRNA. Also catalyzes pseudouridylation of mRNAs: mediates pseudouridylation of mRNAs with the consensus sequence 5'-UGUAG-3'. Acts as a regulator of pre-mRNA splicing by mediating pseudouridylation of pre-mRNAs at locations associated with alternatively spliced regions. Pseudouridylation of pre-mRNAs near splice sites directly regulates mRNA splicing and mRNA 3'-end processing. Involved in regulation of nuclear receptor activity through pseudouridylation of SRA1 mRNA.</text>
</comment>
<dbReference type="GO" id="GO:0160147">
    <property type="term" value="F:tRNA pseudouridine(38-40) synthase activity"/>
    <property type="evidence" value="ECO:0007669"/>
    <property type="project" value="UniProtKB-EC"/>
</dbReference>
<dbReference type="EMBL" id="AMQM01003857">
    <property type="status" value="NOT_ANNOTATED_CDS"/>
    <property type="molecule type" value="Genomic_DNA"/>
</dbReference>
<reference evidence="22 24" key="2">
    <citation type="journal article" date="2013" name="Nature">
        <title>Insights into bilaterian evolution from three spiralian genomes.</title>
        <authorList>
            <person name="Simakov O."/>
            <person name="Marletaz F."/>
            <person name="Cho S.J."/>
            <person name="Edsinger-Gonzales E."/>
            <person name="Havlak P."/>
            <person name="Hellsten U."/>
            <person name="Kuo D.H."/>
            <person name="Larsson T."/>
            <person name="Lv J."/>
            <person name="Arendt D."/>
            <person name="Savage R."/>
            <person name="Osoegawa K."/>
            <person name="de Jong P."/>
            <person name="Grimwood J."/>
            <person name="Chapman J.A."/>
            <person name="Shapiro H."/>
            <person name="Aerts A."/>
            <person name="Otillar R.P."/>
            <person name="Terry A.Y."/>
            <person name="Boore J.L."/>
            <person name="Grigoriev I.V."/>
            <person name="Lindberg D.R."/>
            <person name="Seaver E.C."/>
            <person name="Weisblat D.A."/>
            <person name="Putnam N.H."/>
            <person name="Rokhsar D.S."/>
        </authorList>
    </citation>
    <scope>NUCLEOTIDE SEQUENCE</scope>
</reference>
<evidence type="ECO:0000256" key="2">
    <source>
        <dbReference type="ARBA" id="ARBA00004123"/>
    </source>
</evidence>
<keyword evidence="4" id="KW-0507">mRNA processing</keyword>
<accession>T1ELF5</accession>
<dbReference type="GO" id="GO:1990481">
    <property type="term" value="P:mRNA pseudouridine synthesis"/>
    <property type="evidence" value="ECO:0000318"/>
    <property type="project" value="GO_Central"/>
</dbReference>
<dbReference type="InterPro" id="IPR020103">
    <property type="entry name" value="PsdUridine_synth_cat_dom_sf"/>
</dbReference>
<dbReference type="NCBIfam" id="TIGR00071">
    <property type="entry name" value="hisT_truA"/>
    <property type="match status" value="1"/>
</dbReference>
<dbReference type="InterPro" id="IPR020095">
    <property type="entry name" value="PsdUridine_synth_TruA_C"/>
</dbReference>
<dbReference type="Gene3D" id="3.30.70.580">
    <property type="entry name" value="Pseudouridine synthase I, catalytic domain, N-terminal subdomain"/>
    <property type="match status" value="1"/>
</dbReference>
<proteinExistence type="inferred from homology"/>
<dbReference type="InterPro" id="IPR041708">
    <property type="entry name" value="PUS1/PUS2-like"/>
</dbReference>
<evidence type="ECO:0000259" key="21">
    <source>
        <dbReference type="Pfam" id="PF01416"/>
    </source>
</evidence>
<evidence type="ECO:0000256" key="10">
    <source>
        <dbReference type="ARBA" id="ARBA00053709"/>
    </source>
</evidence>
<dbReference type="GeneID" id="20197405"/>
<comment type="subunit">
    <text evidence="11">Monomer. Forms a complex with RARG and the SRA1 RNA in the nucleus.</text>
</comment>
<feature type="region of interest" description="Disordered" evidence="20">
    <location>
        <begin position="1"/>
        <end position="48"/>
    </location>
</feature>
<dbReference type="InParanoid" id="T1ELF5"/>
<dbReference type="PANTHER" id="PTHR11142:SF4">
    <property type="entry name" value="PSEUDOURIDYLATE SYNTHASE 1 HOMOLOG"/>
    <property type="match status" value="1"/>
</dbReference>
<evidence type="ECO:0000313" key="23">
    <source>
        <dbReference type="EnsemblMetazoa" id="HelroP154673"/>
    </source>
</evidence>
<feature type="active site" description="Nucleophile" evidence="18">
    <location>
        <position position="115"/>
    </location>
</feature>
<evidence type="ECO:0000256" key="3">
    <source>
        <dbReference type="ARBA" id="ARBA00009375"/>
    </source>
</evidence>
<keyword evidence="24" id="KW-1185">Reference proteome</keyword>
<evidence type="ECO:0000256" key="6">
    <source>
        <dbReference type="ARBA" id="ARBA00023235"/>
    </source>
</evidence>
<evidence type="ECO:0000256" key="16">
    <source>
        <dbReference type="ARBA" id="ARBA00080849"/>
    </source>
</evidence>
<evidence type="ECO:0000256" key="19">
    <source>
        <dbReference type="PIRSR" id="PIRSR641708-2"/>
    </source>
</evidence>
<feature type="compositionally biased region" description="Polar residues" evidence="20">
    <location>
        <begin position="430"/>
        <end position="439"/>
    </location>
</feature>
<evidence type="ECO:0000256" key="4">
    <source>
        <dbReference type="ARBA" id="ARBA00022664"/>
    </source>
</evidence>
<dbReference type="AlphaFoldDB" id="T1ELF5"/>
<reference evidence="23" key="3">
    <citation type="submission" date="2015-06" db="UniProtKB">
        <authorList>
            <consortium name="EnsemblMetazoa"/>
        </authorList>
    </citation>
    <scope>IDENTIFICATION</scope>
</reference>
<evidence type="ECO:0000313" key="22">
    <source>
        <dbReference type="EMBL" id="ESO05692.1"/>
    </source>
</evidence>
<name>T1ELF5_HELRO</name>
<evidence type="ECO:0000313" key="24">
    <source>
        <dbReference type="Proteomes" id="UP000015101"/>
    </source>
</evidence>
<evidence type="ECO:0000256" key="11">
    <source>
        <dbReference type="ARBA" id="ARBA00064589"/>
    </source>
</evidence>
<dbReference type="InterPro" id="IPR001406">
    <property type="entry name" value="PsdUridine_synth_TruA"/>
</dbReference>
<comment type="catalytic activity">
    <reaction evidence="1">
        <text>a uridine in mRNA = a pseudouridine in mRNA</text>
        <dbReference type="Rhea" id="RHEA:56644"/>
        <dbReference type="Rhea" id="RHEA-COMP:14658"/>
        <dbReference type="Rhea" id="RHEA-COMP:14659"/>
        <dbReference type="ChEBI" id="CHEBI:65314"/>
        <dbReference type="ChEBI" id="CHEBI:65315"/>
    </reaction>
</comment>
<evidence type="ECO:0000256" key="12">
    <source>
        <dbReference type="ARBA" id="ARBA00066509"/>
    </source>
</evidence>
<dbReference type="FunFam" id="3.30.70.580:FF:000002">
    <property type="entry name" value="tRNA pseudouridine synthase"/>
    <property type="match status" value="1"/>
</dbReference>
<evidence type="ECO:0000256" key="15">
    <source>
        <dbReference type="ARBA" id="ARBA00079087"/>
    </source>
</evidence>
<dbReference type="GO" id="GO:0006397">
    <property type="term" value="P:mRNA processing"/>
    <property type="evidence" value="ECO:0007669"/>
    <property type="project" value="UniProtKB-KW"/>
</dbReference>
<dbReference type="CTD" id="20197405"/>
<dbReference type="GO" id="GO:0009982">
    <property type="term" value="F:pseudouridine synthase activity"/>
    <property type="evidence" value="ECO:0000318"/>
    <property type="project" value="GO_Central"/>
</dbReference>
<protein>
    <recommendedName>
        <fullName evidence="13">Pseudouridylate synthase 1 homolog</fullName>
        <ecNumber evidence="12">5.4.99.12</ecNumber>
    </recommendedName>
    <alternativeName>
        <fullName evidence="14">tRNA pseudouridine synthase 1</fullName>
    </alternativeName>
    <alternativeName>
        <fullName evidence="17">tRNA pseudouridine(38-40) synthase</fullName>
    </alternativeName>
    <alternativeName>
        <fullName evidence="15">tRNA pseudouridylate synthase I</fullName>
    </alternativeName>
    <alternativeName>
        <fullName evidence="16">tRNA-uridine isomerase I</fullName>
    </alternativeName>
</protein>
<feature type="compositionally biased region" description="Basic and acidic residues" evidence="20">
    <location>
        <begin position="27"/>
        <end position="48"/>
    </location>
</feature>
<comment type="catalytic activity">
    <reaction evidence="9">
        <text>uridine(38/39/40) in tRNA = pseudouridine(38/39/40) in tRNA</text>
        <dbReference type="Rhea" id="RHEA:22376"/>
        <dbReference type="Rhea" id="RHEA-COMP:10085"/>
        <dbReference type="Rhea" id="RHEA-COMP:10087"/>
        <dbReference type="ChEBI" id="CHEBI:65314"/>
        <dbReference type="ChEBI" id="CHEBI:65315"/>
        <dbReference type="EC" id="5.4.99.12"/>
    </reaction>
</comment>
<dbReference type="EC" id="5.4.99.12" evidence="12"/>
<dbReference type="RefSeq" id="XP_009016325.1">
    <property type="nucleotide sequence ID" value="XM_009018077.1"/>
</dbReference>
<evidence type="ECO:0000256" key="9">
    <source>
        <dbReference type="ARBA" id="ARBA00052184"/>
    </source>
</evidence>
<feature type="region of interest" description="Disordered" evidence="20">
    <location>
        <begin position="393"/>
        <end position="439"/>
    </location>
</feature>
<comment type="similarity">
    <text evidence="3">Belongs to the tRNA pseudouridine synthase TruA family.</text>
</comment>
<feature type="compositionally biased region" description="Polar residues" evidence="20">
    <location>
        <begin position="1"/>
        <end position="12"/>
    </location>
</feature>
<dbReference type="OMA" id="CDARTYT"/>
<dbReference type="CDD" id="cd02568">
    <property type="entry name" value="PseudoU_synth_PUS1_PUS2"/>
    <property type="match status" value="1"/>
</dbReference>
<organism evidence="23 24">
    <name type="scientific">Helobdella robusta</name>
    <name type="common">Californian leech</name>
    <dbReference type="NCBI Taxonomy" id="6412"/>
    <lineage>
        <taxon>Eukaryota</taxon>
        <taxon>Metazoa</taxon>
        <taxon>Spiralia</taxon>
        <taxon>Lophotrochozoa</taxon>
        <taxon>Annelida</taxon>
        <taxon>Clitellata</taxon>
        <taxon>Hirudinea</taxon>
        <taxon>Rhynchobdellida</taxon>
        <taxon>Glossiphoniidae</taxon>
        <taxon>Helobdella</taxon>
    </lineage>
</organism>
<evidence type="ECO:0000256" key="8">
    <source>
        <dbReference type="ARBA" id="ARBA00036943"/>
    </source>
</evidence>
<dbReference type="EnsemblMetazoa" id="HelroT154673">
    <property type="protein sequence ID" value="HelroP154673"/>
    <property type="gene ID" value="HelroG154673"/>
</dbReference>
<comment type="subcellular location">
    <subcellularLocation>
        <location evidence="2">Nucleus</location>
    </subcellularLocation>
</comment>
<dbReference type="EMBL" id="KB096325">
    <property type="protein sequence ID" value="ESO05692.1"/>
    <property type="molecule type" value="Genomic_DNA"/>
</dbReference>
<comment type="catalytic activity">
    <reaction evidence="8">
        <text>a uridine in tRNA = a pseudouridine in tRNA</text>
        <dbReference type="Rhea" id="RHEA:54572"/>
        <dbReference type="Rhea" id="RHEA-COMP:13339"/>
        <dbReference type="Rhea" id="RHEA-COMP:13934"/>
        <dbReference type="ChEBI" id="CHEBI:65314"/>
        <dbReference type="ChEBI" id="CHEBI:65315"/>
    </reaction>
</comment>
<evidence type="ECO:0000256" key="13">
    <source>
        <dbReference type="ARBA" id="ARBA00068582"/>
    </source>
</evidence>
<dbReference type="KEGG" id="hro:HELRODRAFT_154673"/>